<organism evidence="1">
    <name type="scientific">marine sediment metagenome</name>
    <dbReference type="NCBI Taxonomy" id="412755"/>
    <lineage>
        <taxon>unclassified sequences</taxon>
        <taxon>metagenomes</taxon>
        <taxon>ecological metagenomes</taxon>
    </lineage>
</organism>
<reference evidence="1" key="1">
    <citation type="journal article" date="2015" name="Nature">
        <title>Complex archaea that bridge the gap between prokaryotes and eukaryotes.</title>
        <authorList>
            <person name="Spang A."/>
            <person name="Saw J.H."/>
            <person name="Jorgensen S.L."/>
            <person name="Zaremba-Niedzwiedzka K."/>
            <person name="Martijn J."/>
            <person name="Lind A.E."/>
            <person name="van Eijk R."/>
            <person name="Schleper C."/>
            <person name="Guy L."/>
            <person name="Ettema T.J."/>
        </authorList>
    </citation>
    <scope>NUCLEOTIDE SEQUENCE</scope>
</reference>
<sequence>MEFEATVRIQGSKKFIETGKISSIKLVPFVGKKVKVVIEVINSGSEKK</sequence>
<accession>A0A0F9N0E0</accession>
<evidence type="ECO:0000313" key="1">
    <source>
        <dbReference type="EMBL" id="KKN11409.1"/>
    </source>
</evidence>
<gene>
    <name evidence="1" type="ORF">LCGC14_1026910</name>
</gene>
<name>A0A0F9N0E0_9ZZZZ</name>
<dbReference type="AlphaFoldDB" id="A0A0F9N0E0"/>
<protein>
    <submittedName>
        <fullName evidence="1">Uncharacterized protein</fullName>
    </submittedName>
</protein>
<comment type="caution">
    <text evidence="1">The sequence shown here is derived from an EMBL/GenBank/DDBJ whole genome shotgun (WGS) entry which is preliminary data.</text>
</comment>
<dbReference type="EMBL" id="LAZR01004140">
    <property type="protein sequence ID" value="KKN11409.1"/>
    <property type="molecule type" value="Genomic_DNA"/>
</dbReference>
<proteinExistence type="predicted"/>